<dbReference type="GO" id="GO:0005737">
    <property type="term" value="C:cytoplasm"/>
    <property type="evidence" value="ECO:0007669"/>
    <property type="project" value="UniProtKB-SubCell"/>
</dbReference>
<dbReference type="InterPro" id="IPR025279">
    <property type="entry name" value="NST1"/>
</dbReference>
<protein>
    <recommendedName>
        <fullName evidence="3 7">Stress response protein NST1</fullName>
    </recommendedName>
</protein>
<feature type="region of interest" description="Disordered" evidence="8">
    <location>
        <begin position="47"/>
        <end position="181"/>
    </location>
</feature>
<evidence type="ECO:0000256" key="6">
    <source>
        <dbReference type="ARBA" id="ARBA00023054"/>
    </source>
</evidence>
<feature type="compositionally biased region" description="Acidic residues" evidence="8">
    <location>
        <begin position="221"/>
        <end position="257"/>
    </location>
</feature>
<feature type="region of interest" description="Disordered" evidence="8">
    <location>
        <begin position="299"/>
        <end position="327"/>
    </location>
</feature>
<comment type="subcellular location">
    <subcellularLocation>
        <location evidence="1 7">Cytoplasm</location>
    </subcellularLocation>
</comment>
<comment type="function">
    <text evidence="7">May act as a negative regulator of salt tolerance.</text>
</comment>
<feature type="compositionally biased region" description="Acidic residues" evidence="8">
    <location>
        <begin position="104"/>
        <end position="145"/>
    </location>
</feature>
<evidence type="ECO:0000256" key="1">
    <source>
        <dbReference type="ARBA" id="ARBA00004496"/>
    </source>
</evidence>
<evidence type="ECO:0000313" key="10">
    <source>
        <dbReference type="Proteomes" id="UP000194127"/>
    </source>
</evidence>
<evidence type="ECO:0000256" key="4">
    <source>
        <dbReference type="ARBA" id="ARBA00022490"/>
    </source>
</evidence>
<keyword evidence="10" id="KW-1185">Reference proteome</keyword>
<dbReference type="GeneID" id="36334100"/>
<feature type="compositionally biased region" description="Pro residues" evidence="8">
    <location>
        <begin position="53"/>
        <end position="62"/>
    </location>
</feature>
<organism evidence="9 10">
    <name type="scientific">Postia placenta MAD-698-R-SB12</name>
    <dbReference type="NCBI Taxonomy" id="670580"/>
    <lineage>
        <taxon>Eukaryota</taxon>
        <taxon>Fungi</taxon>
        <taxon>Dikarya</taxon>
        <taxon>Basidiomycota</taxon>
        <taxon>Agaricomycotina</taxon>
        <taxon>Agaricomycetes</taxon>
        <taxon>Polyporales</taxon>
        <taxon>Adustoporiaceae</taxon>
        <taxon>Rhodonia</taxon>
    </lineage>
</organism>
<evidence type="ECO:0000256" key="8">
    <source>
        <dbReference type="SAM" id="MobiDB-lite"/>
    </source>
</evidence>
<dbReference type="AlphaFoldDB" id="A0A1X6MNT7"/>
<feature type="compositionally biased region" description="Basic and acidic residues" evidence="8">
    <location>
        <begin position="210"/>
        <end position="220"/>
    </location>
</feature>
<feature type="region of interest" description="Disordered" evidence="8">
    <location>
        <begin position="210"/>
        <end position="265"/>
    </location>
</feature>
<feature type="compositionally biased region" description="Basic and acidic residues" evidence="8">
    <location>
        <begin position="306"/>
        <end position="315"/>
    </location>
</feature>
<dbReference type="OrthoDB" id="21629at2759"/>
<keyword evidence="6 7" id="KW-0175">Coiled coil</keyword>
<evidence type="ECO:0000256" key="7">
    <source>
        <dbReference type="RuleBase" id="RU049441"/>
    </source>
</evidence>
<evidence type="ECO:0000256" key="3">
    <source>
        <dbReference type="ARBA" id="ARBA00020733"/>
    </source>
</evidence>
<dbReference type="Proteomes" id="UP000194127">
    <property type="component" value="Unassembled WGS sequence"/>
</dbReference>
<name>A0A1X6MNT7_9APHY</name>
<evidence type="ECO:0000256" key="5">
    <source>
        <dbReference type="ARBA" id="ARBA00023016"/>
    </source>
</evidence>
<dbReference type="EMBL" id="KZ110606">
    <property type="protein sequence ID" value="OSX58081.1"/>
    <property type="molecule type" value="Genomic_DNA"/>
</dbReference>
<keyword evidence="4 7" id="KW-0963">Cytoplasm</keyword>
<keyword evidence="5 7" id="KW-0346">Stress response</keyword>
<evidence type="ECO:0000313" key="9">
    <source>
        <dbReference type="EMBL" id="OSX58081.1"/>
    </source>
</evidence>
<proteinExistence type="inferred from homology"/>
<evidence type="ECO:0000256" key="2">
    <source>
        <dbReference type="ARBA" id="ARBA00007112"/>
    </source>
</evidence>
<reference evidence="9 10" key="1">
    <citation type="submission" date="2017-04" db="EMBL/GenBank/DDBJ databases">
        <title>Genome Sequence of the Model Brown-Rot Fungus Postia placenta SB12.</title>
        <authorList>
            <consortium name="DOE Joint Genome Institute"/>
            <person name="Gaskell J."/>
            <person name="Kersten P."/>
            <person name="Larrondo L.F."/>
            <person name="Canessa P."/>
            <person name="Martinez D."/>
            <person name="Hibbett D."/>
            <person name="Schmoll M."/>
            <person name="Kubicek C.P."/>
            <person name="Martinez A.T."/>
            <person name="Yadav J."/>
            <person name="Master E."/>
            <person name="Magnuson J.K."/>
            <person name="James T."/>
            <person name="Yaver D."/>
            <person name="Berka R."/>
            <person name="Labutti K."/>
            <person name="Lipzen A."/>
            <person name="Aerts A."/>
            <person name="Barry K."/>
            <person name="Henrissat B."/>
            <person name="Blanchette R."/>
            <person name="Grigoriev I."/>
            <person name="Cullen D."/>
        </authorList>
    </citation>
    <scope>NUCLEOTIDE SEQUENCE [LARGE SCALE GENOMIC DNA]</scope>
    <source>
        <strain evidence="9 10">MAD-698-R-SB12</strain>
    </source>
</reference>
<accession>A0A1X6MNT7</accession>
<sequence>MKEQQKHSCSCAVCGRKRNAIEEELEVLYDAYYEELEQYANYQQRYISSGGTLPPPQGPGPFPGSVELDKNGAVINPLAPPHAAPRAKGAVMTNGRKPVKPPESEFDEDDAEEEEYEEEEDYEEDEEEEDEEDEEDDADGEDDEDVKPQPDRRMPSRRRATANGTKANGRDGLGGFGTNLTVAGAGNILTVADDLLKNDGQKFLEMMEQLAERRMQREEEAAADVEDDSEDDEDDEGDEDEDEDDEDDEDEEEEAMTEEQKMEEGKRMFSIFAARMFEQRVLQAYREKVAQERQLQLLRELEDEDKINKEKEVKKQTQNHKKKEKER</sequence>
<feature type="compositionally biased region" description="Basic residues" evidence="8">
    <location>
        <begin position="317"/>
        <end position="327"/>
    </location>
</feature>
<comment type="similarity">
    <text evidence="2 7">Belongs to the NST1 family.</text>
</comment>
<dbReference type="STRING" id="670580.A0A1X6MNT7"/>
<dbReference type="Pfam" id="PF13945">
    <property type="entry name" value="NST1"/>
    <property type="match status" value="1"/>
</dbReference>
<gene>
    <name evidence="9" type="ORF">POSPLADRAFT_1185494</name>
</gene>
<dbReference type="RefSeq" id="XP_024334875.1">
    <property type="nucleotide sequence ID" value="XM_024489151.1"/>
</dbReference>